<name>A0ABV2NUB3_9HYPH</name>
<gene>
    <name evidence="1" type="ORF">ABIC20_007488</name>
</gene>
<dbReference type="EMBL" id="JBEPNW010000008">
    <property type="protein sequence ID" value="MET3870103.1"/>
    <property type="molecule type" value="Genomic_DNA"/>
</dbReference>
<keyword evidence="2" id="KW-1185">Reference proteome</keyword>
<proteinExistence type="predicted"/>
<protein>
    <recommendedName>
        <fullName evidence="3">Tail assembly chaperone E/41/14-like protein</fullName>
    </recommendedName>
</protein>
<sequence length="112" mass="11972">MSTKIIDLDAVDQFPDIVAKLGGKRHKLVPVSVEDFIANTKLLQTLGKDGDIDAEVSGLIQIILRAFPSMTDEMLRKLPLVNLNKLMGIAQENDGTKKVSGEASEGNPAAAA</sequence>
<dbReference type="Proteomes" id="UP001549119">
    <property type="component" value="Unassembled WGS sequence"/>
</dbReference>
<evidence type="ECO:0008006" key="3">
    <source>
        <dbReference type="Google" id="ProtNLM"/>
    </source>
</evidence>
<organism evidence="1 2">
    <name type="scientific">Methylobacterium radiotolerans</name>
    <dbReference type="NCBI Taxonomy" id="31998"/>
    <lineage>
        <taxon>Bacteria</taxon>
        <taxon>Pseudomonadati</taxon>
        <taxon>Pseudomonadota</taxon>
        <taxon>Alphaproteobacteria</taxon>
        <taxon>Hyphomicrobiales</taxon>
        <taxon>Methylobacteriaceae</taxon>
        <taxon>Methylobacterium</taxon>
    </lineage>
</organism>
<reference evidence="1 2" key="1">
    <citation type="submission" date="2024-06" db="EMBL/GenBank/DDBJ databases">
        <title>Genomics of switchgrass bacterial isolates.</title>
        <authorList>
            <person name="Shade A."/>
        </authorList>
    </citation>
    <scope>NUCLEOTIDE SEQUENCE [LARGE SCALE GENOMIC DNA]</scope>
    <source>
        <strain evidence="1 2">PvP084</strain>
    </source>
</reference>
<accession>A0ABV2NUB3</accession>
<evidence type="ECO:0000313" key="1">
    <source>
        <dbReference type="EMBL" id="MET3870103.1"/>
    </source>
</evidence>
<comment type="caution">
    <text evidence="1">The sequence shown here is derived from an EMBL/GenBank/DDBJ whole genome shotgun (WGS) entry which is preliminary data.</text>
</comment>
<dbReference type="RefSeq" id="WP_209651026.1">
    <property type="nucleotide sequence ID" value="NZ_JBEPNV010000005.1"/>
</dbReference>
<evidence type="ECO:0000313" key="2">
    <source>
        <dbReference type="Proteomes" id="UP001549119"/>
    </source>
</evidence>